<accession>A0ABU1SNZ4</accession>
<proteinExistence type="predicted"/>
<reference evidence="1 2" key="1">
    <citation type="submission" date="2023-07" db="EMBL/GenBank/DDBJ databases">
        <title>Sorghum-associated microbial communities from plants grown in Nebraska, USA.</title>
        <authorList>
            <person name="Schachtman D."/>
        </authorList>
    </citation>
    <scope>NUCLEOTIDE SEQUENCE [LARGE SCALE GENOMIC DNA]</scope>
    <source>
        <strain evidence="1 2">3199</strain>
    </source>
</reference>
<keyword evidence="2" id="KW-1185">Reference proteome</keyword>
<comment type="caution">
    <text evidence="1">The sequence shown here is derived from an EMBL/GenBank/DDBJ whole genome shotgun (WGS) entry which is preliminary data.</text>
</comment>
<dbReference type="EMBL" id="JAVDUP010000002">
    <property type="protein sequence ID" value="MDR6900193.1"/>
    <property type="molecule type" value="Genomic_DNA"/>
</dbReference>
<dbReference type="RefSeq" id="WP_310230169.1">
    <property type="nucleotide sequence ID" value="NZ_JAVDUP010000002.1"/>
</dbReference>
<name>A0ABU1SNZ4_9HYPH</name>
<sequence length="62" mass="7307">MKTLQQNLEVIDGRAFKEFDLDEYKTAAGEMLFTGRRVLECAKEIRRIAEEHLLEIKDIFPH</sequence>
<evidence type="ECO:0000313" key="2">
    <source>
        <dbReference type="Proteomes" id="UP001250791"/>
    </source>
</evidence>
<protein>
    <submittedName>
        <fullName evidence="1">Uncharacterized protein</fullName>
    </submittedName>
</protein>
<organism evidence="1 2">
    <name type="scientific">Rhizobium miluonense</name>
    <dbReference type="NCBI Taxonomy" id="411945"/>
    <lineage>
        <taxon>Bacteria</taxon>
        <taxon>Pseudomonadati</taxon>
        <taxon>Pseudomonadota</taxon>
        <taxon>Alphaproteobacteria</taxon>
        <taxon>Hyphomicrobiales</taxon>
        <taxon>Rhizobiaceae</taxon>
        <taxon>Rhizobium/Agrobacterium group</taxon>
        <taxon>Rhizobium</taxon>
    </lineage>
</organism>
<dbReference type="Proteomes" id="UP001250791">
    <property type="component" value="Unassembled WGS sequence"/>
</dbReference>
<gene>
    <name evidence="1" type="ORF">J2W52_001808</name>
</gene>
<evidence type="ECO:0000313" key="1">
    <source>
        <dbReference type="EMBL" id="MDR6900193.1"/>
    </source>
</evidence>